<name>A0ABT2CPV3_9ACTN</name>
<dbReference type="InterPro" id="IPR035992">
    <property type="entry name" value="Ricin_B-like_lectins"/>
</dbReference>
<dbReference type="RefSeq" id="WP_258790803.1">
    <property type="nucleotide sequence ID" value="NZ_JANUGQ010000037.1"/>
</dbReference>
<feature type="region of interest" description="Disordered" evidence="1">
    <location>
        <begin position="201"/>
        <end position="262"/>
    </location>
</feature>
<keyword evidence="5" id="KW-1185">Reference proteome</keyword>
<evidence type="ECO:0000313" key="4">
    <source>
        <dbReference type="EMBL" id="MCS0639475.1"/>
    </source>
</evidence>
<keyword evidence="2" id="KW-0472">Membrane</keyword>
<feature type="transmembrane region" description="Helical" evidence="2">
    <location>
        <begin position="311"/>
        <end position="331"/>
    </location>
</feature>
<dbReference type="SUPFAM" id="SSF50370">
    <property type="entry name" value="Ricin B-like lectins"/>
    <property type="match status" value="1"/>
</dbReference>
<feature type="compositionally biased region" description="Low complexity" evidence="1">
    <location>
        <begin position="203"/>
        <end position="215"/>
    </location>
</feature>
<dbReference type="Pfam" id="PF00652">
    <property type="entry name" value="Ricin_B_lectin"/>
    <property type="match status" value="1"/>
</dbReference>
<organism evidence="4 5">
    <name type="scientific">Streptomyces pyxinae</name>
    <dbReference type="NCBI Taxonomy" id="2970734"/>
    <lineage>
        <taxon>Bacteria</taxon>
        <taxon>Bacillati</taxon>
        <taxon>Actinomycetota</taxon>
        <taxon>Actinomycetes</taxon>
        <taxon>Kitasatosporales</taxon>
        <taxon>Streptomycetaceae</taxon>
        <taxon>Streptomyces</taxon>
    </lineage>
</organism>
<gene>
    <name evidence="4" type="ORF">NX801_28345</name>
</gene>
<dbReference type="Proteomes" id="UP001431313">
    <property type="component" value="Unassembled WGS sequence"/>
</dbReference>
<feature type="region of interest" description="Disordered" evidence="1">
    <location>
        <begin position="473"/>
        <end position="516"/>
    </location>
</feature>
<dbReference type="PROSITE" id="PS50231">
    <property type="entry name" value="RICIN_B_LECTIN"/>
    <property type="match status" value="1"/>
</dbReference>
<evidence type="ECO:0000256" key="1">
    <source>
        <dbReference type="SAM" id="MobiDB-lite"/>
    </source>
</evidence>
<accession>A0ABT2CPV3</accession>
<evidence type="ECO:0000259" key="3">
    <source>
        <dbReference type="Pfam" id="PF00652"/>
    </source>
</evidence>
<dbReference type="Gene3D" id="2.80.10.50">
    <property type="match status" value="1"/>
</dbReference>
<feature type="domain" description="Ricin B lectin" evidence="3">
    <location>
        <begin position="376"/>
        <end position="457"/>
    </location>
</feature>
<keyword evidence="2" id="KW-0812">Transmembrane</keyword>
<keyword evidence="2" id="KW-1133">Transmembrane helix</keyword>
<reference evidence="4" key="1">
    <citation type="submission" date="2022-08" db="EMBL/GenBank/DDBJ databases">
        <authorList>
            <person name="Somphong A."/>
            <person name="Phongsopitanun W."/>
        </authorList>
    </citation>
    <scope>NUCLEOTIDE SEQUENCE</scope>
    <source>
        <strain evidence="4">LP05-1</strain>
    </source>
</reference>
<feature type="compositionally biased region" description="Low complexity" evidence="1">
    <location>
        <begin position="497"/>
        <end position="516"/>
    </location>
</feature>
<comment type="caution">
    <text evidence="4">The sequence shown here is derived from an EMBL/GenBank/DDBJ whole genome shotgun (WGS) entry which is preliminary data.</text>
</comment>
<dbReference type="InterPro" id="IPR000772">
    <property type="entry name" value="Ricin_B_lectin"/>
</dbReference>
<feature type="region of interest" description="Disordered" evidence="1">
    <location>
        <begin position="132"/>
        <end position="183"/>
    </location>
</feature>
<feature type="compositionally biased region" description="Pro residues" evidence="1">
    <location>
        <begin position="248"/>
        <end position="257"/>
    </location>
</feature>
<feature type="compositionally biased region" description="Gly residues" evidence="1">
    <location>
        <begin position="223"/>
        <end position="235"/>
    </location>
</feature>
<proteinExistence type="predicted"/>
<feature type="region of interest" description="Disordered" evidence="1">
    <location>
        <begin position="337"/>
        <end position="366"/>
    </location>
</feature>
<feature type="compositionally biased region" description="Basic and acidic residues" evidence="1">
    <location>
        <begin position="145"/>
        <end position="167"/>
    </location>
</feature>
<sequence>MDDRQLLRRAFAWLPRRSRALLWLTEVEREELAAVAARTGVSPEVARAELIRDRGRLRAACRQSHRDLAPDDICRRYSGLIEAVTRRPGAVVPVDLEEHLAGCAYCRAAAEQLDHSAGRLAVLLAEAVAGPGAAGRPGPGPAAGRSREAAGPKAAERAEPSTGRPREPTGPPDVAAGAPPEAHHPAARALGAYGSGVYGSGRRGSASVAAGPAGAEPHDPGRYGSGPAGSAGGGADAARDSGTYAGVPAPPPPPYPPRTAGRAYGSRRVVSFRGPAAWRLGRRRAGGPAPLEPFVAPGSPGAPGSRRRPGVLVGAGLLAVAALVLLLRLAFGAPDGTALPRPEPVPSRPGASLIPSAPRAMSPGTGGGAPRGMLIRFRNPATGLCLSVPVPATPTAPVTVRRCSAGADQVWGLDGARRLHPRKVNGLCLGHHPTAYRLRLAPCGTATPSFRLDPDGRFTPRGLPALAVTLTDPVPGTPLELRATGPGPAGPGQRWQATATPAPTGARPAGGSAPSG</sequence>
<dbReference type="EMBL" id="JANUGQ010000037">
    <property type="protein sequence ID" value="MCS0639475.1"/>
    <property type="molecule type" value="Genomic_DNA"/>
</dbReference>
<evidence type="ECO:0000313" key="5">
    <source>
        <dbReference type="Proteomes" id="UP001431313"/>
    </source>
</evidence>
<protein>
    <submittedName>
        <fullName evidence="4">Ricin-type beta-trefoil lectin domain protein</fullName>
    </submittedName>
</protein>
<evidence type="ECO:0000256" key="2">
    <source>
        <dbReference type="SAM" id="Phobius"/>
    </source>
</evidence>
<feature type="region of interest" description="Disordered" evidence="1">
    <location>
        <begin position="281"/>
        <end position="307"/>
    </location>
</feature>